<dbReference type="OrthoDB" id="77564at2759"/>
<dbReference type="EMBL" id="AFWA02000016">
    <property type="protein sequence ID" value="EMR08118.1"/>
    <property type="molecule type" value="Genomic_DNA"/>
</dbReference>
<gene>
    <name evidence="4" type="ORF">PNEG_03556</name>
</gene>
<comment type="similarity">
    <text evidence="2">Belongs to the HIR3 family.</text>
</comment>
<dbReference type="STRING" id="1069680.M7NHS2"/>
<dbReference type="Proteomes" id="UP000011958">
    <property type="component" value="Unassembled WGS sequence"/>
</dbReference>
<dbReference type="HOGENOM" id="CLU_001419_0_0_1"/>
<dbReference type="InterPro" id="IPR033053">
    <property type="entry name" value="Hir3/CABIN1"/>
</dbReference>
<dbReference type="GO" id="GO:0005634">
    <property type="term" value="C:nucleus"/>
    <property type="evidence" value="ECO:0007669"/>
    <property type="project" value="UniProtKB-SubCell"/>
</dbReference>
<keyword evidence="3" id="KW-0539">Nucleus</keyword>
<dbReference type="PANTHER" id="PTHR15502:SF7">
    <property type="entry name" value="CALCINEURIN-BINDING PROTEIN CABIN-1"/>
    <property type="match status" value="1"/>
</dbReference>
<evidence type="ECO:0000256" key="1">
    <source>
        <dbReference type="ARBA" id="ARBA00004123"/>
    </source>
</evidence>
<protein>
    <recommendedName>
        <fullName evidence="6">Histone transcription regulator 3 homolog</fullName>
    </recommendedName>
</protein>
<evidence type="ECO:0000313" key="4">
    <source>
        <dbReference type="EMBL" id="EMR08118.1"/>
    </source>
</evidence>
<accession>M7NHS2</accession>
<dbReference type="OMA" id="WETWYRL"/>
<proteinExistence type="inferred from homology"/>
<dbReference type="VEuPathDB" id="FungiDB:PNEG_03556"/>
<keyword evidence="5" id="KW-1185">Reference proteome</keyword>
<evidence type="ECO:0000313" key="5">
    <source>
        <dbReference type="Proteomes" id="UP000011958"/>
    </source>
</evidence>
<dbReference type="GeneID" id="19897243"/>
<comment type="caution">
    <text evidence="4">The sequence shown here is derived from an EMBL/GenBank/DDBJ whole genome shotgun (WGS) entry which is preliminary data.</text>
</comment>
<sequence>MVNFVALNVPSETEIDIENHTKEVQIETGLKLYQRALLFQHVKDWSAVAKAYEELLNLDILNPDLTEEYSNVTNERMMRLIYLVYKNHGSFIYDTMVSSDFKDNDLSMTLRTCLKDYSIALKYDHTDMALWKKVSEISEELCLNRIFRFSLESIIYNEMDMLINRKCSSDSVLYGNILSPEVYKSLIKLDSLLHFIDDFTSLIRVEMMFLHNSCNNKSQGSCLNIKMNYKERKFGNPVKRIFFFRNDSFSLKISKRCVDSISTELAFFLLNRYEKDNCSFYSRIEFLEKYNHDDESLPETNHAQMYGSQIIVTLQNNSEFSETSQKSFEEDNTSVLMSANSELDNDVCVSKNIKKRIMDDENYVKSFRASKRTRNKDGVSLSHEEKDSCFVNSLNEIFIKVGMFFGEYLKFNRPISTTFFSENDVIDMLRQNLYSGFLNEDVINDVIQEKNFLSLPKVFYLDLSKHLDISVNINENDDLEIIDEFEKFINSGRYILEEISLEWFKRVTFYSYSDLGTFYFQKKWSSKFNNAIIEIAINLEKECICFFKDILGKKIFSDNFSDDDMITRNGIDIFQILGWGQTILEIFLNYYVKNERSDYFEKTENYDLIFQRQRICQWKLLLSDLMLAYGISFDTLEKNENIVKLLLRHKFCNAIILEYFGALHESVIKEYQDIKDYMLYLGDISVIYFPNCEVISEISLSRIDLEISKLKTVDFFTSVFVSSRLMEYELVIEKLKPVLQGSSEFGKLFQFSLIEEFLLKAPIDFKLQLWNLLRNAYHNLSQFGDALWCCLKALSFLVLCFDSSLFKISATGQQKTIFILKRLFSAYQLISYALQCVIDQDNILSFLGTDVISESLSSLLVILRLLLIFCFFEDSIIDNNSCIFRFSSNEAFDNKLHNMQVRSWCFAYCLYKEILSRTKTDVDNFYRDITKFLCLIHEELGIRGYCSLSDGILLKILQKELLNSSPFFLTSEIIQCLHCRFGLSFGTDNFYPFDHYTEPFDIDCFSAEQILPFILSLVNRRRSGLTLPRADIKNVLDKIYTVLESSPNSKVSNSFNFALIDAYLLENIRLNDIISCQYGLLKNNTVQIKHSRNDLSVLSLSDINFVQAEIHISMFRARGKTTLIRSTDDLELALKYLMADLSLNPLRISSWHALGLTFGWLSDSELTWSAEYIQNERKTISELKKKSLKAYMMAYSLFISFASVTNDNFIHFFSNLHYDFGMQLYTSLHPPLDMEPFISKFSRFYDGPDGLLKHELTNDISYYRIIELAMKCFFFASKNMASDWRCFYMLGKTLGKLNRNPRQVLDQYVRAIKLVPRKNALAGQVIIIEPDYKLVSSIVKYIRAGLIDLKIAITYLQESAYNDNISELEKLLTENDVIEICLVILNRIRLADKKHWHHRPVFRCANILESQLKLQSAKDELETLFSIKSFGKSVINIWRPDFERPGRHFYYAEKYTLYFIKLLDQTNDKDGLKHLLRRLRKASSSIYHHRQVWERLCSVYLNLLRRNSSILTCPAIVWNITLLNFNFIASKLEEQLLNSTYLDEHGIDDIRDVMELKKINGGLYNVEIVDQFLVDSYFKLYFSFFKKVIQEHFLADNIDCKLRKNDLVSNDSDVDLNGYKNINEIISVISGDFFVNLNRTNMGDNNILISQKDVLSRLSFFCKHNFKDILKENSLKVNDSHILL</sequence>
<organism evidence="4 5">
    <name type="scientific">Pneumocystis murina (strain B123)</name>
    <name type="common">Mouse pneumocystis pneumonia agent</name>
    <name type="synonym">Pneumocystis carinii f. sp. muris</name>
    <dbReference type="NCBI Taxonomy" id="1069680"/>
    <lineage>
        <taxon>Eukaryota</taxon>
        <taxon>Fungi</taxon>
        <taxon>Dikarya</taxon>
        <taxon>Ascomycota</taxon>
        <taxon>Taphrinomycotina</taxon>
        <taxon>Pneumocystomycetes</taxon>
        <taxon>Pneumocystaceae</taxon>
        <taxon>Pneumocystis</taxon>
    </lineage>
</organism>
<dbReference type="PANTHER" id="PTHR15502">
    <property type="entry name" value="CALCINEURIN-BINDING PROTEIN CABIN 1-RELATED"/>
    <property type="match status" value="1"/>
</dbReference>
<dbReference type="GO" id="GO:0031491">
    <property type="term" value="F:nucleosome binding"/>
    <property type="evidence" value="ECO:0007669"/>
    <property type="project" value="TreeGrafter"/>
</dbReference>
<dbReference type="GO" id="GO:0006325">
    <property type="term" value="P:chromatin organization"/>
    <property type="evidence" value="ECO:0007669"/>
    <property type="project" value="InterPro"/>
</dbReference>
<evidence type="ECO:0008006" key="6">
    <source>
        <dbReference type="Google" id="ProtNLM"/>
    </source>
</evidence>
<name>M7NHS2_PNEMU</name>
<comment type="subcellular location">
    <subcellularLocation>
        <location evidence="1">Nucleus</location>
    </subcellularLocation>
</comment>
<reference evidence="5" key="1">
    <citation type="journal article" date="2016" name="Nat. Commun.">
        <title>Genome analysis of three Pneumocystis species reveals adaptation mechanisms to life exclusively in mammalian hosts.</title>
        <authorList>
            <person name="Ma L."/>
            <person name="Chen Z."/>
            <person name="Huang D.W."/>
            <person name="Kutty G."/>
            <person name="Ishihara M."/>
            <person name="Wang H."/>
            <person name="Abouelleil A."/>
            <person name="Bishop L."/>
            <person name="Davey E."/>
            <person name="Deng R."/>
            <person name="Deng X."/>
            <person name="Fan L."/>
            <person name="Fantoni G."/>
            <person name="Fitzgerald M."/>
            <person name="Gogineni E."/>
            <person name="Goldberg J.M."/>
            <person name="Handley G."/>
            <person name="Hu X."/>
            <person name="Huber C."/>
            <person name="Jiao X."/>
            <person name="Jones K."/>
            <person name="Levin J.Z."/>
            <person name="Liu Y."/>
            <person name="Macdonald P."/>
            <person name="Melnikov A."/>
            <person name="Raley C."/>
            <person name="Sassi M."/>
            <person name="Sherman B.T."/>
            <person name="Song X."/>
            <person name="Sykes S."/>
            <person name="Tran B."/>
            <person name="Walsh L."/>
            <person name="Xia Y."/>
            <person name="Yang J."/>
            <person name="Young S."/>
            <person name="Zeng Q."/>
            <person name="Zheng X."/>
            <person name="Stephens R."/>
            <person name="Nusbaum C."/>
            <person name="Birren B.W."/>
            <person name="Azadi P."/>
            <person name="Lempicki R.A."/>
            <person name="Cuomo C.A."/>
            <person name="Kovacs J.A."/>
        </authorList>
    </citation>
    <scope>NUCLEOTIDE SEQUENCE [LARGE SCALE GENOMIC DNA]</scope>
    <source>
        <strain evidence="5">B123</strain>
    </source>
</reference>
<evidence type="ECO:0000256" key="3">
    <source>
        <dbReference type="ARBA" id="ARBA00023242"/>
    </source>
</evidence>
<evidence type="ECO:0000256" key="2">
    <source>
        <dbReference type="ARBA" id="ARBA00007335"/>
    </source>
</evidence>
<dbReference type="eggNOG" id="ENOG502QQX4">
    <property type="taxonomic scope" value="Eukaryota"/>
</dbReference>
<dbReference type="GO" id="GO:0000417">
    <property type="term" value="C:HIR complex"/>
    <property type="evidence" value="ECO:0007669"/>
    <property type="project" value="TreeGrafter"/>
</dbReference>
<dbReference type="RefSeq" id="XP_007875649.1">
    <property type="nucleotide sequence ID" value="XM_007877458.1"/>
</dbReference>